<dbReference type="AlphaFoldDB" id="F4PSA1"/>
<organism evidence="1 2">
    <name type="scientific">Cavenderia fasciculata</name>
    <name type="common">Slime mold</name>
    <name type="synonym">Dictyostelium fasciculatum</name>
    <dbReference type="NCBI Taxonomy" id="261658"/>
    <lineage>
        <taxon>Eukaryota</taxon>
        <taxon>Amoebozoa</taxon>
        <taxon>Evosea</taxon>
        <taxon>Eumycetozoa</taxon>
        <taxon>Dictyostelia</taxon>
        <taxon>Acytosteliales</taxon>
        <taxon>Cavenderiaceae</taxon>
        <taxon>Cavenderia</taxon>
    </lineage>
</organism>
<protein>
    <submittedName>
        <fullName evidence="1">Uncharacterized protein</fullName>
    </submittedName>
</protein>
<name>F4PSA1_CACFS</name>
<gene>
    <name evidence="1" type="ORF">DFA_00508</name>
</gene>
<sequence length="211" mass="24841">MNKLHQVIIKKGLEKSIITHRLSTLFNHKFDQNQDSHFYFPSFNLSFYIYKISQLQGNQIDILNQLKLESNQLLKYLILDFDKDTSIQNINLFNDFQNYIPKTNGPKVLLVSQTFEVTDIILEILSHHTNEFEMEMEQLKDQTNSILLQNKSIKALLSIPNIKIDQCKLLLQKFETIERISIASIDELNLKTGFDSSFNQMIYDFFRKDII</sequence>
<dbReference type="SUPFAM" id="SSF47781">
    <property type="entry name" value="RuvA domain 2-like"/>
    <property type="match status" value="1"/>
</dbReference>
<accession>F4PSA1</accession>
<evidence type="ECO:0000313" key="1">
    <source>
        <dbReference type="EMBL" id="EGG20647.1"/>
    </source>
</evidence>
<dbReference type="OMA" id="KFETIER"/>
<proteinExistence type="predicted"/>
<dbReference type="EMBL" id="GL883010">
    <property type="protein sequence ID" value="EGG20647.1"/>
    <property type="molecule type" value="Genomic_DNA"/>
</dbReference>
<dbReference type="OrthoDB" id="5975714at2759"/>
<dbReference type="InterPro" id="IPR010994">
    <property type="entry name" value="RuvA_2-like"/>
</dbReference>
<dbReference type="RefSeq" id="XP_004358497.1">
    <property type="nucleotide sequence ID" value="XM_004358440.1"/>
</dbReference>
<dbReference type="Gene3D" id="1.10.150.20">
    <property type="entry name" value="5' to 3' exonuclease, C-terminal subdomain"/>
    <property type="match status" value="1"/>
</dbReference>
<dbReference type="KEGG" id="dfa:DFA_00508"/>
<evidence type="ECO:0000313" key="2">
    <source>
        <dbReference type="Proteomes" id="UP000007797"/>
    </source>
</evidence>
<dbReference type="Proteomes" id="UP000007797">
    <property type="component" value="Unassembled WGS sequence"/>
</dbReference>
<dbReference type="GeneID" id="14873419"/>
<keyword evidence="2" id="KW-1185">Reference proteome</keyword>
<reference evidence="2" key="1">
    <citation type="journal article" date="2011" name="Genome Res.">
        <title>Phylogeny-wide analysis of social amoeba genomes highlights ancient origins for complex intercellular communication.</title>
        <authorList>
            <person name="Heidel A.J."/>
            <person name="Lawal H.M."/>
            <person name="Felder M."/>
            <person name="Schilde C."/>
            <person name="Helps N.R."/>
            <person name="Tunggal B."/>
            <person name="Rivero F."/>
            <person name="John U."/>
            <person name="Schleicher M."/>
            <person name="Eichinger L."/>
            <person name="Platzer M."/>
            <person name="Noegel A.A."/>
            <person name="Schaap P."/>
            <person name="Gloeckner G."/>
        </authorList>
    </citation>
    <scope>NUCLEOTIDE SEQUENCE [LARGE SCALE GENOMIC DNA]</scope>
    <source>
        <strain evidence="2">SH3</strain>
    </source>
</reference>